<evidence type="ECO:0000313" key="10">
    <source>
        <dbReference type="RefSeq" id="XP_035684197.1"/>
    </source>
</evidence>
<dbReference type="KEGG" id="bfo:118421144"/>
<dbReference type="GO" id="GO:0005509">
    <property type="term" value="F:calcium ion binding"/>
    <property type="evidence" value="ECO:0007669"/>
    <property type="project" value="InterPro"/>
</dbReference>
<feature type="domain" description="Sushi" evidence="8">
    <location>
        <begin position="264"/>
        <end position="320"/>
    </location>
</feature>
<evidence type="ECO:0000259" key="8">
    <source>
        <dbReference type="PROSITE" id="PS50923"/>
    </source>
</evidence>
<evidence type="ECO:0000313" key="9">
    <source>
        <dbReference type="Proteomes" id="UP000001554"/>
    </source>
</evidence>
<dbReference type="Gene3D" id="2.10.25.10">
    <property type="entry name" value="Laminin"/>
    <property type="match status" value="2"/>
</dbReference>
<sequence length="583" mass="58638">MATCEDLPPPETGALCHCPLGYEGDGFMDGTGCTIVQCSPQSPPTNGGVSGGNSYGDLATFTCDIGYSLVGNNPLLCQADGDWSGTAPTCEIVQCSPQSPPTNGAVSGGNSYGDLATFTCDIGYSLVGNNPLLCQADGTWSGTAPTCEIVQCSPQSPPANGAVSGGNSYGDEATFTCDTGYNLVGDNPLLCQADGTWSGPAPTCEIVQCSPQSPPTNGGVSGGNSYGDVATFTCDTGYNLVGDNPLLCQADGTWSGTAPTCEIVQCSPQSPPTNGAVSGGNSYGDLATFTCDTGYNLVGDNPLLCQADGTWSGTAPTCEIVQCSPQSPPTNGAVSGGNSYGDLATFTCDTGYNLVGDNPLLCQADGTWSPAIPPTCEDTNGCDPDPCVAIATCSDNEAPMTGAVCTCPPGYHGDGKVHGTGCTDIPGCDPNPCHILATCEDVPAPDTGAVCICPSGYEGDGTMGGTGCTVVQCSPQSPPTNGGVSGGNSYGDEATFTCDPGYYLVGVNPLVCQADGTWSDSAPTCEDINGCNPDPCVPMATCEDLPPPQTGALCHCPLGYEGDGFMDGTGCTNSECCLEHLAA</sequence>
<keyword evidence="2" id="KW-0677">Repeat</keyword>
<dbReference type="InterPro" id="IPR001881">
    <property type="entry name" value="EGF-like_Ca-bd_dom"/>
</dbReference>
<dbReference type="Proteomes" id="UP000001554">
    <property type="component" value="Chromosome 8"/>
</dbReference>
<keyword evidence="3 6" id="KW-1015">Disulfide bond</keyword>
<dbReference type="PANTHER" id="PTHR19325">
    <property type="entry name" value="COMPLEMENT COMPONENT-RELATED SUSHI DOMAIN-CONTAINING"/>
    <property type="match status" value="1"/>
</dbReference>
<dbReference type="PANTHER" id="PTHR19325:SF567">
    <property type="entry name" value="SUSHI, VON WILLEBRAND FACTOR TYPE A, EGF AND PENTRAXIN DOMAIN-CONTAINING PROTEIN 1-LIKE"/>
    <property type="match status" value="1"/>
</dbReference>
<dbReference type="InterPro" id="IPR050350">
    <property type="entry name" value="Compl-Cell_Adhes-Reg"/>
</dbReference>
<dbReference type="SMART" id="SM00032">
    <property type="entry name" value="CCP"/>
    <property type="match status" value="7"/>
</dbReference>
<keyword evidence="1 6" id="KW-0768">Sushi</keyword>
<reference evidence="9" key="1">
    <citation type="journal article" date="2020" name="Nat. Ecol. Evol.">
        <title>Deeply conserved synteny resolves early events in vertebrate evolution.</title>
        <authorList>
            <person name="Simakov O."/>
            <person name="Marletaz F."/>
            <person name="Yue J.X."/>
            <person name="O'Connell B."/>
            <person name="Jenkins J."/>
            <person name="Brandt A."/>
            <person name="Calef R."/>
            <person name="Tung C.H."/>
            <person name="Huang T.K."/>
            <person name="Schmutz J."/>
            <person name="Satoh N."/>
            <person name="Yu J.K."/>
            <person name="Putnam N.H."/>
            <person name="Green R.E."/>
            <person name="Rokhsar D.S."/>
        </authorList>
    </citation>
    <scope>NUCLEOTIDE SEQUENCE [LARGE SCALE GENOMIC DNA]</scope>
    <source>
        <strain evidence="9">S238N-H82</strain>
    </source>
</reference>
<dbReference type="Pfam" id="PF00084">
    <property type="entry name" value="Sushi"/>
    <property type="match status" value="7"/>
</dbReference>
<feature type="domain" description="EGF-like" evidence="7">
    <location>
        <begin position="424"/>
        <end position="463"/>
    </location>
</feature>
<name>A0A9J7MWK4_BRAFL</name>
<evidence type="ECO:0000256" key="6">
    <source>
        <dbReference type="PROSITE-ProRule" id="PRU00302"/>
    </source>
</evidence>
<dbReference type="CDD" id="cd00033">
    <property type="entry name" value="CCP"/>
    <property type="match status" value="7"/>
</dbReference>
<feature type="domain" description="Sushi" evidence="8">
    <location>
        <begin position="93"/>
        <end position="149"/>
    </location>
</feature>
<feature type="domain" description="Sushi" evidence="8">
    <location>
        <begin position="321"/>
        <end position="378"/>
    </location>
</feature>
<reference evidence="10" key="2">
    <citation type="submission" date="2025-08" db="UniProtKB">
        <authorList>
            <consortium name="RefSeq"/>
        </authorList>
    </citation>
    <scope>IDENTIFICATION</scope>
    <source>
        <strain evidence="10">S238N-H82</strain>
        <tissue evidence="10">Testes</tissue>
    </source>
</reference>
<dbReference type="InterPro" id="IPR000436">
    <property type="entry name" value="Sushi_SCR_CCP_dom"/>
</dbReference>
<dbReference type="InterPro" id="IPR035976">
    <property type="entry name" value="Sushi/SCR/CCP_sf"/>
</dbReference>
<feature type="domain" description="Sushi" evidence="8">
    <location>
        <begin position="207"/>
        <end position="263"/>
    </location>
</feature>
<evidence type="ECO:0000256" key="4">
    <source>
        <dbReference type="ARBA" id="ARBA00023180"/>
    </source>
</evidence>
<keyword evidence="9" id="KW-1185">Reference proteome</keyword>
<feature type="disulfide bond" evidence="6">
    <location>
        <begin position="498"/>
        <end position="525"/>
    </location>
</feature>
<feature type="domain" description="Sushi" evidence="8">
    <location>
        <begin position="150"/>
        <end position="206"/>
    </location>
</feature>
<protein>
    <submittedName>
        <fullName evidence="10">P-selectin-like</fullName>
    </submittedName>
</protein>
<feature type="domain" description="Sushi" evidence="8">
    <location>
        <begin position="36"/>
        <end position="92"/>
    </location>
</feature>
<feature type="disulfide bond" evidence="6">
    <location>
        <begin position="63"/>
        <end position="90"/>
    </location>
</feature>
<dbReference type="RefSeq" id="XP_035684197.1">
    <property type="nucleotide sequence ID" value="XM_035828304.1"/>
</dbReference>
<evidence type="ECO:0000256" key="2">
    <source>
        <dbReference type="ARBA" id="ARBA00022737"/>
    </source>
</evidence>
<dbReference type="AlphaFoldDB" id="A0A9J7MWK4"/>
<keyword evidence="4" id="KW-0325">Glycoprotein</keyword>
<dbReference type="SMART" id="SM00181">
    <property type="entry name" value="EGF"/>
    <property type="match status" value="3"/>
</dbReference>
<proteinExistence type="predicted"/>
<gene>
    <name evidence="10" type="primary">LOC118421144</name>
</gene>
<feature type="domain" description="Sushi" evidence="8">
    <location>
        <begin position="471"/>
        <end position="527"/>
    </location>
</feature>
<dbReference type="OrthoDB" id="6480633at2759"/>
<keyword evidence="5" id="KW-0245">EGF-like domain</keyword>
<dbReference type="GeneID" id="118421144"/>
<feature type="disulfide bond" evidence="6">
    <location>
        <begin position="291"/>
        <end position="318"/>
    </location>
</feature>
<dbReference type="Pfam" id="PF00008">
    <property type="entry name" value="EGF"/>
    <property type="match status" value="1"/>
</dbReference>
<feature type="domain" description="EGF-like" evidence="7">
    <location>
        <begin position="378"/>
        <end position="414"/>
    </location>
</feature>
<dbReference type="SMART" id="SM00179">
    <property type="entry name" value="EGF_CA"/>
    <property type="match status" value="3"/>
</dbReference>
<dbReference type="InterPro" id="IPR000742">
    <property type="entry name" value="EGF"/>
</dbReference>
<evidence type="ECO:0000256" key="5">
    <source>
        <dbReference type="PROSITE-ProRule" id="PRU00076"/>
    </source>
</evidence>
<feature type="disulfide bond" evidence="6">
    <location>
        <begin position="177"/>
        <end position="204"/>
    </location>
</feature>
<dbReference type="Gene3D" id="2.10.70.10">
    <property type="entry name" value="Complement Module, domain 1"/>
    <property type="match status" value="7"/>
</dbReference>
<feature type="disulfide bond" evidence="6">
    <location>
        <begin position="120"/>
        <end position="147"/>
    </location>
</feature>
<evidence type="ECO:0000256" key="1">
    <source>
        <dbReference type="ARBA" id="ARBA00022659"/>
    </source>
</evidence>
<evidence type="ECO:0000259" key="7">
    <source>
        <dbReference type="PROSITE" id="PS50026"/>
    </source>
</evidence>
<organism evidence="9 10">
    <name type="scientific">Branchiostoma floridae</name>
    <name type="common">Florida lancelet</name>
    <name type="synonym">Amphioxus</name>
    <dbReference type="NCBI Taxonomy" id="7739"/>
    <lineage>
        <taxon>Eukaryota</taxon>
        <taxon>Metazoa</taxon>
        <taxon>Chordata</taxon>
        <taxon>Cephalochordata</taxon>
        <taxon>Leptocardii</taxon>
        <taxon>Amphioxiformes</taxon>
        <taxon>Branchiostomatidae</taxon>
        <taxon>Branchiostoma</taxon>
    </lineage>
</organism>
<comment type="caution">
    <text evidence="5">Lacks conserved residue(s) required for the propagation of feature annotation.</text>
</comment>
<dbReference type="SUPFAM" id="SSF57535">
    <property type="entry name" value="Complement control module/SCR domain"/>
    <property type="match status" value="7"/>
</dbReference>
<dbReference type="PROSITE" id="PS50026">
    <property type="entry name" value="EGF_3"/>
    <property type="match status" value="3"/>
</dbReference>
<evidence type="ECO:0000256" key="3">
    <source>
        <dbReference type="ARBA" id="ARBA00023157"/>
    </source>
</evidence>
<feature type="disulfide bond" evidence="6">
    <location>
        <begin position="234"/>
        <end position="261"/>
    </location>
</feature>
<accession>A0A9J7MWK4</accession>
<dbReference type="OMA" id="EIVQCSP"/>
<dbReference type="PROSITE" id="PS50923">
    <property type="entry name" value="SUSHI"/>
    <property type="match status" value="7"/>
</dbReference>
<feature type="domain" description="EGF-like" evidence="7">
    <location>
        <begin position="527"/>
        <end position="566"/>
    </location>
</feature>